<sequence>MKNTVILTAFAAIAAANASFTGNSTHFVDPTTNQIIQHFECDVHQGKASAHFNRTIAALHRDPSQHFHRRTLVDGNVEPHNLAITIPLYFHIITKTTSVGSITQAVVGQQLVALNTAYRPYGIRFVLQATTFTANDAWAIGAGDDLAAAKTALRKGTYNTLNFYFHTDLTAGLLGTCTLPSDFSNGLAASAYSTDGCSINAHTLPGGSFAGYNLGKTAVHETGQWLGLLHTFEGNSCTGPGDSITDTPAESVSTSGCPVKPPKDSCPSIAGFDPVHNYMDYPTGECYTNFTPGQVARIDKLWKTYRAGR</sequence>
<dbReference type="PANTHER" id="PTHR47466:SF1">
    <property type="entry name" value="METALLOPROTEASE MEP1 (AFU_ORTHOLOGUE AFUA_1G07730)-RELATED"/>
    <property type="match status" value="1"/>
</dbReference>
<protein>
    <submittedName>
        <fullName evidence="11">Extracellular metalloprotease</fullName>
    </submittedName>
</protein>
<dbReference type="SUPFAM" id="SSF55486">
    <property type="entry name" value="Metalloproteases ('zincins'), catalytic domain"/>
    <property type="match status" value="1"/>
</dbReference>
<keyword evidence="6" id="KW-0862">Zinc</keyword>
<feature type="chain" id="PRO_5042907031" evidence="9">
    <location>
        <begin position="19"/>
        <end position="309"/>
    </location>
</feature>
<evidence type="ECO:0000256" key="7">
    <source>
        <dbReference type="ARBA" id="ARBA00023049"/>
    </source>
</evidence>
<evidence type="ECO:0000256" key="5">
    <source>
        <dbReference type="ARBA" id="ARBA00022801"/>
    </source>
</evidence>
<dbReference type="AlphaFoldDB" id="A0AAQ3R9P4"/>
<evidence type="ECO:0000256" key="2">
    <source>
        <dbReference type="ARBA" id="ARBA00022670"/>
    </source>
</evidence>
<dbReference type="Pfam" id="PF05572">
    <property type="entry name" value="Peptidase_M43"/>
    <property type="match status" value="1"/>
</dbReference>
<dbReference type="InterPro" id="IPR008754">
    <property type="entry name" value="Peptidase_M43"/>
</dbReference>
<dbReference type="CDD" id="cd04275">
    <property type="entry name" value="ZnMc_pappalysin_like"/>
    <property type="match status" value="1"/>
</dbReference>
<feature type="signal peptide" evidence="9">
    <location>
        <begin position="1"/>
        <end position="18"/>
    </location>
</feature>
<feature type="domain" description="Peptidase M43 pregnancy-associated plasma-A" evidence="10">
    <location>
        <begin position="211"/>
        <end position="299"/>
    </location>
</feature>
<dbReference type="GO" id="GO:0006508">
    <property type="term" value="P:proteolysis"/>
    <property type="evidence" value="ECO:0007669"/>
    <property type="project" value="UniProtKB-KW"/>
</dbReference>
<evidence type="ECO:0000256" key="8">
    <source>
        <dbReference type="ARBA" id="ARBA00023157"/>
    </source>
</evidence>
<keyword evidence="2" id="KW-0645">Protease</keyword>
<dbReference type="Proteomes" id="UP001303373">
    <property type="component" value="Chromosome 5"/>
</dbReference>
<reference evidence="11 12" key="1">
    <citation type="submission" date="2023-11" db="EMBL/GenBank/DDBJ databases">
        <title>An acidophilic fungus is an integral part of prey digestion in a carnivorous sundew plant.</title>
        <authorList>
            <person name="Tsai I.J."/>
        </authorList>
    </citation>
    <scope>NUCLEOTIDE SEQUENCE [LARGE SCALE GENOMIC DNA]</scope>
    <source>
        <strain evidence="11">169a</strain>
    </source>
</reference>
<evidence type="ECO:0000313" key="11">
    <source>
        <dbReference type="EMBL" id="WPH00946.1"/>
    </source>
</evidence>
<proteinExistence type="inferred from homology"/>
<evidence type="ECO:0000259" key="10">
    <source>
        <dbReference type="Pfam" id="PF05572"/>
    </source>
</evidence>
<keyword evidence="3" id="KW-0479">Metal-binding</keyword>
<name>A0AAQ3R9P4_9PEZI</name>
<evidence type="ECO:0000256" key="9">
    <source>
        <dbReference type="SAM" id="SignalP"/>
    </source>
</evidence>
<dbReference type="GO" id="GO:0008237">
    <property type="term" value="F:metallopeptidase activity"/>
    <property type="evidence" value="ECO:0007669"/>
    <property type="project" value="UniProtKB-KW"/>
</dbReference>
<keyword evidence="7 11" id="KW-0482">Metalloprotease</keyword>
<dbReference type="GO" id="GO:0046872">
    <property type="term" value="F:metal ion binding"/>
    <property type="evidence" value="ECO:0007669"/>
    <property type="project" value="UniProtKB-KW"/>
</dbReference>
<evidence type="ECO:0000256" key="4">
    <source>
        <dbReference type="ARBA" id="ARBA00022729"/>
    </source>
</evidence>
<gene>
    <name evidence="11" type="ORF">R9X50_00378000</name>
</gene>
<dbReference type="EMBL" id="CP138584">
    <property type="protein sequence ID" value="WPH00946.1"/>
    <property type="molecule type" value="Genomic_DNA"/>
</dbReference>
<evidence type="ECO:0000256" key="1">
    <source>
        <dbReference type="ARBA" id="ARBA00008721"/>
    </source>
</evidence>
<evidence type="ECO:0000256" key="3">
    <source>
        <dbReference type="ARBA" id="ARBA00022723"/>
    </source>
</evidence>
<accession>A0AAQ3R9P4</accession>
<evidence type="ECO:0000256" key="6">
    <source>
        <dbReference type="ARBA" id="ARBA00022833"/>
    </source>
</evidence>
<organism evidence="11 12">
    <name type="scientific">Acrodontium crateriforme</name>
    <dbReference type="NCBI Taxonomy" id="150365"/>
    <lineage>
        <taxon>Eukaryota</taxon>
        <taxon>Fungi</taxon>
        <taxon>Dikarya</taxon>
        <taxon>Ascomycota</taxon>
        <taxon>Pezizomycotina</taxon>
        <taxon>Dothideomycetes</taxon>
        <taxon>Dothideomycetidae</taxon>
        <taxon>Mycosphaerellales</taxon>
        <taxon>Teratosphaeriaceae</taxon>
        <taxon>Acrodontium</taxon>
    </lineage>
</organism>
<comment type="similarity">
    <text evidence="1">Belongs to the peptidase M43B family.</text>
</comment>
<dbReference type="InterPro" id="IPR024079">
    <property type="entry name" value="MetalloPept_cat_dom_sf"/>
</dbReference>
<keyword evidence="12" id="KW-1185">Reference proteome</keyword>
<keyword evidence="8" id="KW-1015">Disulfide bond</keyword>
<dbReference type="Gene3D" id="3.40.390.10">
    <property type="entry name" value="Collagenase (Catalytic Domain)"/>
    <property type="match status" value="1"/>
</dbReference>
<dbReference type="PANTHER" id="PTHR47466">
    <property type="match status" value="1"/>
</dbReference>
<keyword evidence="4 9" id="KW-0732">Signal</keyword>
<keyword evidence="5" id="KW-0378">Hydrolase</keyword>
<evidence type="ECO:0000313" key="12">
    <source>
        <dbReference type="Proteomes" id="UP001303373"/>
    </source>
</evidence>